<evidence type="ECO:0000256" key="2">
    <source>
        <dbReference type="SAM" id="Coils"/>
    </source>
</evidence>
<evidence type="ECO:0000256" key="1">
    <source>
        <dbReference type="ARBA" id="ARBA00023054"/>
    </source>
</evidence>
<keyword evidence="1 2" id="KW-0175">Coiled coil</keyword>
<feature type="coiled-coil region" evidence="2">
    <location>
        <begin position="278"/>
        <end position="368"/>
    </location>
</feature>
<dbReference type="GO" id="GO:0007030">
    <property type="term" value="P:Golgi organization"/>
    <property type="evidence" value="ECO:0007669"/>
    <property type="project" value="TreeGrafter"/>
</dbReference>
<dbReference type="GO" id="GO:0000137">
    <property type="term" value="C:Golgi cis cisterna"/>
    <property type="evidence" value="ECO:0007669"/>
    <property type="project" value="TreeGrafter"/>
</dbReference>
<feature type="compositionally biased region" description="Polar residues" evidence="3">
    <location>
        <begin position="89"/>
        <end position="114"/>
    </location>
</feature>
<protein>
    <submittedName>
        <fullName evidence="6">Golgin subfamily A member 2</fullName>
    </submittedName>
</protein>
<dbReference type="InterPro" id="IPR043976">
    <property type="entry name" value="GOLGA_cons_dom"/>
</dbReference>
<reference evidence="6" key="1">
    <citation type="submission" date="2025-08" db="UniProtKB">
        <authorList>
            <consortium name="RefSeq"/>
        </authorList>
    </citation>
    <scope>IDENTIFICATION</scope>
    <source>
        <strain evidence="6">USDA-PBARC FA_bdor</strain>
        <tissue evidence="6">Whole organism</tissue>
    </source>
</reference>
<feature type="compositionally biased region" description="Low complexity" evidence="3">
    <location>
        <begin position="70"/>
        <end position="80"/>
    </location>
</feature>
<evidence type="ECO:0000313" key="5">
    <source>
        <dbReference type="Proteomes" id="UP000694866"/>
    </source>
</evidence>
<organism evidence="5 6">
    <name type="scientific">Fopius arisanus</name>
    <dbReference type="NCBI Taxonomy" id="64838"/>
    <lineage>
        <taxon>Eukaryota</taxon>
        <taxon>Metazoa</taxon>
        <taxon>Ecdysozoa</taxon>
        <taxon>Arthropoda</taxon>
        <taxon>Hexapoda</taxon>
        <taxon>Insecta</taxon>
        <taxon>Pterygota</taxon>
        <taxon>Neoptera</taxon>
        <taxon>Endopterygota</taxon>
        <taxon>Hymenoptera</taxon>
        <taxon>Apocrita</taxon>
        <taxon>Ichneumonoidea</taxon>
        <taxon>Braconidae</taxon>
        <taxon>Opiinae</taxon>
        <taxon>Fopius</taxon>
    </lineage>
</organism>
<feature type="domain" description="Golgin subfamily A conserved" evidence="4">
    <location>
        <begin position="418"/>
        <end position="618"/>
    </location>
</feature>
<dbReference type="Pfam" id="PF15070">
    <property type="entry name" value="GOLGA2L5"/>
    <property type="match status" value="2"/>
</dbReference>
<feature type="region of interest" description="Disordered" evidence="3">
    <location>
        <begin position="19"/>
        <end position="131"/>
    </location>
</feature>
<dbReference type="GO" id="GO:0032580">
    <property type="term" value="C:Golgi cisterna membrane"/>
    <property type="evidence" value="ECO:0007669"/>
    <property type="project" value="TreeGrafter"/>
</dbReference>
<keyword evidence="5" id="KW-1185">Reference proteome</keyword>
<dbReference type="PANTHER" id="PTHR10881">
    <property type="entry name" value="GOLGIN SUBFAMILY A MEMBER-RELATED"/>
    <property type="match status" value="1"/>
</dbReference>
<dbReference type="InterPro" id="IPR024858">
    <property type="entry name" value="GOLGA"/>
</dbReference>
<feature type="coiled-coil region" evidence="2">
    <location>
        <begin position="728"/>
        <end position="762"/>
    </location>
</feature>
<feature type="compositionally biased region" description="Polar residues" evidence="3">
    <location>
        <begin position="20"/>
        <end position="42"/>
    </location>
</feature>
<feature type="compositionally biased region" description="Polar residues" evidence="3">
    <location>
        <begin position="60"/>
        <end position="69"/>
    </location>
</feature>
<dbReference type="GeneID" id="105273436"/>
<dbReference type="Proteomes" id="UP000694866">
    <property type="component" value="Unplaced"/>
</dbReference>
<evidence type="ECO:0000259" key="4">
    <source>
        <dbReference type="Pfam" id="PF15070"/>
    </source>
</evidence>
<feature type="coiled-coil region" evidence="2">
    <location>
        <begin position="395"/>
        <end position="454"/>
    </location>
</feature>
<dbReference type="KEGG" id="fas:105273436"/>
<feature type="compositionally biased region" description="Polar residues" evidence="3">
    <location>
        <begin position="122"/>
        <end position="131"/>
    </location>
</feature>
<evidence type="ECO:0000256" key="3">
    <source>
        <dbReference type="SAM" id="MobiDB-lite"/>
    </source>
</evidence>
<evidence type="ECO:0000313" key="6">
    <source>
        <dbReference type="RefSeq" id="XP_011314172.1"/>
    </source>
</evidence>
<dbReference type="PANTHER" id="PTHR10881:SF46">
    <property type="entry name" value="GOLGIN SUBFAMILY A MEMBER 2"/>
    <property type="match status" value="1"/>
</dbReference>
<feature type="domain" description="Golgin subfamily A conserved" evidence="4">
    <location>
        <begin position="724"/>
        <end position="816"/>
    </location>
</feature>
<dbReference type="GO" id="GO:0005801">
    <property type="term" value="C:cis-Golgi network"/>
    <property type="evidence" value="ECO:0007669"/>
    <property type="project" value="TreeGrafter"/>
</dbReference>
<dbReference type="OrthoDB" id="5978643at2759"/>
<dbReference type="RefSeq" id="XP_011314172.1">
    <property type="nucleotide sequence ID" value="XM_011315870.1"/>
</dbReference>
<proteinExistence type="predicted"/>
<gene>
    <name evidence="6" type="primary">LOC105273436</name>
</gene>
<feature type="region of interest" description="Disordered" evidence="3">
    <location>
        <begin position="821"/>
        <end position="864"/>
    </location>
</feature>
<sequence length="904" mass="103494">MNKSEKLLAARRKLKEFQQHKLNNNHYNQEGSQLQQENTQVNLPAVPPAIQDHPMEDLNESQTSHPKNISHTGPPTSQSPSPAPEPSSNLRNESPSQFVPPQISESPIPSNLNPQDHEESDPPSNTPILQNGSLQLELNPKYSPEDSPSLQKQHLLQMASQVADALVDAENEGSSMPISSDLEYQTQFLTTCLDEQKRLVNQLHIQVSQYSSRVSELEALLSTKEAEYESKLLRELNPLKEQLKVHAQTTGILVAEKAELSSAISQYQSISQQKSTEVEDLCLKLKASNSKNAELERELSHLKNATEEMRKNYHQLQSDYSHLDKKFSELKKDKEEQQLETAELRQDLNLKNTELSNLHRELNDKKNLLSLSELKIQQLGNPQEMQTLEGHHQVQSILEQQLSQLRETLKSVNAEKEETSKYYENYVKQLDSRYETVVQELETAKTRIGDYEQREESFVQRLSVMEQQYQREKQRVETLLPLEAHEEKISHLTKSMDALVVEHEGLQSTIREREAEIEAMKEELHHLRELKEQNVESLKLVTALESEQLGASRAVSQNQELKAQLNEMHDAFVMLSNSKLDLTEQLQGERTIGRKLNAELNKIEDERDELKEELKRKDAVIEELERDKLQTAQVTDQMQHYQVQYNYNRTLQQELQRTMNAMELLKKENQTLIAKLHALGRDSGDVDEGIAEEVGEEVEASVEVPIEKKNSEVQTLEGLEGEILSEPLKKLEMRFKETMEKVAELTDEKQKLEHLVLQLQGETETIGEYITLYQKQRAILQKKALEKEQTFRLLVEQRNQQQVQLHQLKVLVAELLRTQAGGKSGDHSVPQEALPKEENHIHGEVDAEKPREDPKQEASSMDLKNETASKILDLLTEIKDCKDTCSLEPNFHPCLGCSGKLITV</sequence>
<accession>A0A9R1UB42</accession>
<dbReference type="AlphaFoldDB" id="A0A9R1UB42"/>
<name>A0A9R1UB42_9HYME</name>
<feature type="compositionally biased region" description="Basic and acidic residues" evidence="3">
    <location>
        <begin position="834"/>
        <end position="856"/>
    </location>
</feature>
<feature type="coiled-coil region" evidence="2">
    <location>
        <begin position="482"/>
        <end position="682"/>
    </location>
</feature>